<feature type="domain" description="R3H" evidence="1">
    <location>
        <begin position="84"/>
        <end position="150"/>
    </location>
</feature>
<dbReference type="Proteomes" id="UP000031518">
    <property type="component" value="Unassembled WGS sequence"/>
</dbReference>
<accession>A0A0B6X1B0</accession>
<dbReference type="InterPro" id="IPR001374">
    <property type="entry name" value="R3H_dom"/>
</dbReference>
<dbReference type="InterPro" id="IPR034079">
    <property type="entry name" value="R3H_KhpB"/>
</dbReference>
<dbReference type="PROSITE" id="PS51061">
    <property type="entry name" value="R3H"/>
    <property type="match status" value="1"/>
</dbReference>
<keyword evidence="3" id="KW-1185">Reference proteome</keyword>
<organism evidence="2 3">
    <name type="scientific">Pyrinomonas methylaliphatogenes</name>
    <dbReference type="NCBI Taxonomy" id="454194"/>
    <lineage>
        <taxon>Bacteria</taxon>
        <taxon>Pseudomonadati</taxon>
        <taxon>Acidobacteriota</taxon>
        <taxon>Blastocatellia</taxon>
        <taxon>Blastocatellales</taxon>
        <taxon>Pyrinomonadaceae</taxon>
        <taxon>Pyrinomonas</taxon>
    </lineage>
</organism>
<sequence length="153" mass="17155">MNEIKQKAEKFLNEFFRRLGFELQARASASAEDCSLEIVGKDEHLLRGEGGELLYAIEDLLNQIFLSSLPRGARIVCDSHGFRAEREVELRAMAQHAAMRVRSTGVPFVFGPMSANERRIIHLALANNEDLVTESVGEGQQRRLKVSLKDSAK</sequence>
<reference evidence="2 3" key="1">
    <citation type="submission" date="2013-12" db="EMBL/GenBank/DDBJ databases">
        <authorList>
            <person name="Stott M."/>
        </authorList>
    </citation>
    <scope>NUCLEOTIDE SEQUENCE [LARGE SCALE GENOMIC DNA]</scope>
    <source>
        <strain evidence="2 3">K22</strain>
    </source>
</reference>
<dbReference type="EMBL" id="CBXV010000008">
    <property type="protein sequence ID" value="CDM66787.1"/>
    <property type="molecule type" value="Genomic_DNA"/>
</dbReference>
<name>A0A0B6X1B0_9BACT</name>
<protein>
    <submittedName>
        <fullName evidence="2">Predicted RNA-binding protein</fullName>
    </submittedName>
</protein>
<dbReference type="InterPro" id="IPR039247">
    <property type="entry name" value="KhpB"/>
</dbReference>
<dbReference type="STRING" id="454194.PYK22_02825"/>
<dbReference type="PANTHER" id="PTHR35800:SF1">
    <property type="entry name" value="RNA-BINDING PROTEIN KHPB"/>
    <property type="match status" value="1"/>
</dbReference>
<dbReference type="GO" id="GO:0003723">
    <property type="term" value="F:RNA binding"/>
    <property type="evidence" value="ECO:0007669"/>
    <property type="project" value="InterPro"/>
</dbReference>
<dbReference type="InterPro" id="IPR036867">
    <property type="entry name" value="R3H_dom_sf"/>
</dbReference>
<dbReference type="Gene3D" id="3.30.1370.50">
    <property type="entry name" value="R3H-like domain"/>
    <property type="match status" value="1"/>
</dbReference>
<evidence type="ECO:0000313" key="3">
    <source>
        <dbReference type="Proteomes" id="UP000031518"/>
    </source>
</evidence>
<dbReference type="InterPro" id="IPR015946">
    <property type="entry name" value="KH_dom-like_a/b"/>
</dbReference>
<dbReference type="CDD" id="cd02644">
    <property type="entry name" value="R3H_jag"/>
    <property type="match status" value="1"/>
</dbReference>
<dbReference type="Gene3D" id="3.30.300.20">
    <property type="match status" value="1"/>
</dbReference>
<dbReference type="PANTHER" id="PTHR35800">
    <property type="entry name" value="PROTEIN JAG"/>
    <property type="match status" value="1"/>
</dbReference>
<dbReference type="SUPFAM" id="SSF82708">
    <property type="entry name" value="R3H domain"/>
    <property type="match status" value="1"/>
</dbReference>
<evidence type="ECO:0000259" key="1">
    <source>
        <dbReference type="PROSITE" id="PS51061"/>
    </source>
</evidence>
<dbReference type="AlphaFoldDB" id="A0A0B6X1B0"/>
<dbReference type="RefSeq" id="WP_041978243.1">
    <property type="nucleotide sequence ID" value="NZ_CBXV010000008.1"/>
</dbReference>
<reference evidence="2 3" key="2">
    <citation type="submission" date="2015-01" db="EMBL/GenBank/DDBJ databases">
        <title>Complete genome sequence of Pyrinomonas methylaliphatogenes type strain K22T.</title>
        <authorList>
            <person name="Lee K.C.Y."/>
            <person name="Power J.F."/>
            <person name="Dunfield P.F."/>
            <person name="Morgan X.C."/>
            <person name="Huttenhower C."/>
            <person name="Stott M.B."/>
        </authorList>
    </citation>
    <scope>NUCLEOTIDE SEQUENCE [LARGE SCALE GENOMIC DNA]</scope>
    <source>
        <strain evidence="2 3">K22</strain>
    </source>
</reference>
<gene>
    <name evidence="2" type="ORF">PYK22_02825</name>
</gene>
<evidence type="ECO:0000313" key="2">
    <source>
        <dbReference type="EMBL" id="CDM66787.1"/>
    </source>
</evidence>
<dbReference type="Pfam" id="PF01424">
    <property type="entry name" value="R3H"/>
    <property type="match status" value="1"/>
</dbReference>
<proteinExistence type="predicted"/>
<dbReference type="SMART" id="SM00393">
    <property type="entry name" value="R3H"/>
    <property type="match status" value="1"/>
</dbReference>
<dbReference type="OrthoDB" id="9794483at2"/>